<reference evidence="3" key="1">
    <citation type="submission" date="2024-07" db="EMBL/GenBank/DDBJ databases">
        <title>Two chromosome-level genome assemblies of Korean endemic species Abeliophyllum distichum and Forsythia ovata (Oleaceae).</title>
        <authorList>
            <person name="Jang H."/>
        </authorList>
    </citation>
    <scope>NUCLEOTIDE SEQUENCE [LARGE SCALE GENOMIC DNA]</scope>
</reference>
<comment type="caution">
    <text evidence="2">The sequence shown here is derived from an EMBL/GenBank/DDBJ whole genome shotgun (WGS) entry which is preliminary data.</text>
</comment>
<dbReference type="AlphaFoldDB" id="A0ABD1RLZ5"/>
<feature type="coiled-coil region" evidence="1">
    <location>
        <begin position="21"/>
        <end position="124"/>
    </location>
</feature>
<sequence length="268" mass="30878">MTARQRSYLSENHLARALILVQDQNRLCEELSSTMEKYATEVEEYKKKFNDHCSITEHLEVEVERMMNELEDLRRNPEADELKTDVHRLVNDLAATRIRAHEKEDKLQKEIEKKKEEINSFYVQQMSWKEGLAKKDKEKIDLQRWQATGGTEHLELIKDKLPDINFDFLYEEGETAVLALSLEVDNNEVVAELTSSEIVPTSEAVVEPTNGTLPSQALAEPTSFEARISQDLVQWLLQNSTQGYEDQGSHPYESDLLPLPQAFMPQLS</sequence>
<dbReference type="EMBL" id="JBFOLJ010000012">
    <property type="protein sequence ID" value="KAL2489181.1"/>
    <property type="molecule type" value="Genomic_DNA"/>
</dbReference>
<evidence type="ECO:0000256" key="1">
    <source>
        <dbReference type="SAM" id="Coils"/>
    </source>
</evidence>
<protein>
    <submittedName>
        <fullName evidence="2">Uncharacterized protein</fullName>
    </submittedName>
</protein>
<evidence type="ECO:0000313" key="3">
    <source>
        <dbReference type="Proteomes" id="UP001604277"/>
    </source>
</evidence>
<gene>
    <name evidence="2" type="ORF">Fot_42473</name>
</gene>
<keyword evidence="1" id="KW-0175">Coiled coil</keyword>
<evidence type="ECO:0000313" key="2">
    <source>
        <dbReference type="EMBL" id="KAL2489181.1"/>
    </source>
</evidence>
<dbReference type="Proteomes" id="UP001604277">
    <property type="component" value="Unassembled WGS sequence"/>
</dbReference>
<accession>A0ABD1RLZ5</accession>
<keyword evidence="3" id="KW-1185">Reference proteome</keyword>
<proteinExistence type="predicted"/>
<name>A0ABD1RLZ5_9LAMI</name>
<organism evidence="2 3">
    <name type="scientific">Forsythia ovata</name>
    <dbReference type="NCBI Taxonomy" id="205694"/>
    <lineage>
        <taxon>Eukaryota</taxon>
        <taxon>Viridiplantae</taxon>
        <taxon>Streptophyta</taxon>
        <taxon>Embryophyta</taxon>
        <taxon>Tracheophyta</taxon>
        <taxon>Spermatophyta</taxon>
        <taxon>Magnoliopsida</taxon>
        <taxon>eudicotyledons</taxon>
        <taxon>Gunneridae</taxon>
        <taxon>Pentapetalae</taxon>
        <taxon>asterids</taxon>
        <taxon>lamiids</taxon>
        <taxon>Lamiales</taxon>
        <taxon>Oleaceae</taxon>
        <taxon>Forsythieae</taxon>
        <taxon>Forsythia</taxon>
    </lineage>
</organism>